<keyword evidence="1" id="KW-0645">Protease</keyword>
<dbReference type="Proteomes" id="UP000243488">
    <property type="component" value="Chromosome"/>
</dbReference>
<dbReference type="InterPro" id="IPR021109">
    <property type="entry name" value="Peptidase_aspartic_dom_sf"/>
</dbReference>
<dbReference type="InterPro" id="IPR011969">
    <property type="entry name" value="Clan_AA_Asp_peptidase_C"/>
</dbReference>
<dbReference type="KEGG" id="ppha:BVH74_03140"/>
<keyword evidence="1" id="KW-0378">Hydrolase</keyword>
<dbReference type="GO" id="GO:0004190">
    <property type="term" value="F:aspartic-type endopeptidase activity"/>
    <property type="evidence" value="ECO:0007669"/>
    <property type="project" value="InterPro"/>
</dbReference>
<accession>A0A1V0B1N9</accession>
<keyword evidence="2" id="KW-1185">Reference proteome</keyword>
<dbReference type="PROSITE" id="PS00141">
    <property type="entry name" value="ASP_PROTEASE"/>
    <property type="match status" value="1"/>
</dbReference>
<name>A0A1V0B1N9_9GAMM</name>
<dbReference type="NCBIfam" id="TIGR02281">
    <property type="entry name" value="clan_AA_DTGA"/>
    <property type="match status" value="1"/>
</dbReference>
<dbReference type="AlphaFoldDB" id="A0A1V0B1N9"/>
<dbReference type="InterPro" id="IPR001969">
    <property type="entry name" value="Aspartic_peptidase_AS"/>
</dbReference>
<dbReference type="InterPro" id="IPR034122">
    <property type="entry name" value="Retropepsin-like_bacterial"/>
</dbReference>
<gene>
    <name evidence="1" type="ORF">BVH74_03140</name>
</gene>
<protein>
    <submittedName>
        <fullName evidence="1">Aspartyl protease</fullName>
    </submittedName>
</protein>
<dbReference type="Gene3D" id="2.40.70.10">
    <property type="entry name" value="Acid Proteases"/>
    <property type="match status" value="1"/>
</dbReference>
<sequence>MKRLLILPVALLAPLAFAEPVVRVVGLFSGAAVITVDGQRHMLRAGRPGPQGIELLSADSHSATLRINGQTRQFRLERDYTEGFAQPERQRVSIPRGDGGHYRIAGSINGQGVQFLVDTGATSVAMSSVQARRLGIDYRIAGTPVQAATASGQANGYRVRLDRVKVGDIELTGVEGLVLEGGFPLEVLLGMSYLSRVRMDDQGSSLVLERRY</sequence>
<reference evidence="1 2" key="1">
    <citation type="submission" date="2017-03" db="EMBL/GenBank/DDBJ databases">
        <title>Complete genome sequence of the novel DNRA strain Pseudomonas sp. S-6-2 isolated from Chinese polluted river sediment. Journal of Biotechnology.</title>
        <authorList>
            <person name="Li J."/>
            <person name="Xiang F."/>
            <person name="Wang L."/>
            <person name="Xi L."/>
            <person name="Liu J."/>
        </authorList>
    </citation>
    <scope>NUCLEOTIDE SEQUENCE [LARGE SCALE GENOMIC DNA]</scope>
    <source>
        <strain evidence="1 2">S-6-2</strain>
    </source>
</reference>
<dbReference type="EMBL" id="CP020100">
    <property type="protein sequence ID" value="AQZ93811.1"/>
    <property type="molecule type" value="Genomic_DNA"/>
</dbReference>
<dbReference type="RefSeq" id="WP_080048669.1">
    <property type="nucleotide sequence ID" value="NZ_CP020100.1"/>
</dbReference>
<dbReference type="Pfam" id="PF13975">
    <property type="entry name" value="gag-asp_proteas"/>
    <property type="match status" value="1"/>
</dbReference>
<evidence type="ECO:0000313" key="2">
    <source>
        <dbReference type="Proteomes" id="UP000243488"/>
    </source>
</evidence>
<organism evidence="1 2">
    <name type="scientific">Halopseudomonas phragmitis</name>
    <dbReference type="NCBI Taxonomy" id="1931241"/>
    <lineage>
        <taxon>Bacteria</taxon>
        <taxon>Pseudomonadati</taxon>
        <taxon>Pseudomonadota</taxon>
        <taxon>Gammaproteobacteria</taxon>
        <taxon>Pseudomonadales</taxon>
        <taxon>Pseudomonadaceae</taxon>
        <taxon>Halopseudomonas</taxon>
    </lineage>
</organism>
<dbReference type="GO" id="GO:0006508">
    <property type="term" value="P:proteolysis"/>
    <property type="evidence" value="ECO:0007669"/>
    <property type="project" value="UniProtKB-KW"/>
</dbReference>
<dbReference type="STRING" id="1931241.BVH74_03140"/>
<dbReference type="CDD" id="cd05483">
    <property type="entry name" value="retropepsin_like_bacteria"/>
    <property type="match status" value="1"/>
</dbReference>
<dbReference type="SUPFAM" id="SSF50630">
    <property type="entry name" value="Acid proteases"/>
    <property type="match status" value="1"/>
</dbReference>
<evidence type="ECO:0000313" key="1">
    <source>
        <dbReference type="EMBL" id="AQZ93811.1"/>
    </source>
</evidence>
<proteinExistence type="predicted"/>